<dbReference type="Proteomes" id="UP000001449">
    <property type="component" value="Chromosome 1"/>
</dbReference>
<gene>
    <name evidence="3" type="ORF">THAPSDRAFT_20931</name>
</gene>
<dbReference type="AlphaFoldDB" id="B8BRJ3"/>
<name>B8BRJ3_THAPS</name>
<reference evidence="3 4" key="1">
    <citation type="journal article" date="2004" name="Science">
        <title>The genome of the diatom Thalassiosira pseudonana: ecology, evolution, and metabolism.</title>
        <authorList>
            <person name="Armbrust E.V."/>
            <person name="Berges J.A."/>
            <person name="Bowler C."/>
            <person name="Green B.R."/>
            <person name="Martinez D."/>
            <person name="Putnam N.H."/>
            <person name="Zhou S."/>
            <person name="Allen A.E."/>
            <person name="Apt K.E."/>
            <person name="Bechner M."/>
            <person name="Brzezinski M.A."/>
            <person name="Chaal B.K."/>
            <person name="Chiovitti A."/>
            <person name="Davis A.K."/>
            <person name="Demarest M.S."/>
            <person name="Detter J.C."/>
            <person name="Glavina T."/>
            <person name="Goodstein D."/>
            <person name="Hadi M.Z."/>
            <person name="Hellsten U."/>
            <person name="Hildebrand M."/>
            <person name="Jenkins B.D."/>
            <person name="Jurka J."/>
            <person name="Kapitonov V.V."/>
            <person name="Kroger N."/>
            <person name="Lau W.W."/>
            <person name="Lane T.W."/>
            <person name="Larimer F.W."/>
            <person name="Lippmeier J.C."/>
            <person name="Lucas S."/>
            <person name="Medina M."/>
            <person name="Montsant A."/>
            <person name="Obornik M."/>
            <person name="Parker M.S."/>
            <person name="Palenik B."/>
            <person name="Pazour G.J."/>
            <person name="Richardson P.M."/>
            <person name="Rynearson T.A."/>
            <person name="Saito M.A."/>
            <person name="Schwartz D.C."/>
            <person name="Thamatrakoln K."/>
            <person name="Valentin K."/>
            <person name="Vardi A."/>
            <person name="Wilkerson F.P."/>
            <person name="Rokhsar D.S."/>
        </authorList>
    </citation>
    <scope>NUCLEOTIDE SEQUENCE [LARGE SCALE GENOMIC DNA]</scope>
    <source>
        <strain evidence="3 4">CCMP1335</strain>
    </source>
</reference>
<keyword evidence="1" id="KW-1133">Transmembrane helix</keyword>
<keyword evidence="1" id="KW-0472">Membrane</keyword>
<dbReference type="HOGENOM" id="CLU_433826_0_0_1"/>
<keyword evidence="4" id="KW-1185">Reference proteome</keyword>
<keyword evidence="2" id="KW-0732">Signal</keyword>
<evidence type="ECO:0000256" key="1">
    <source>
        <dbReference type="SAM" id="Phobius"/>
    </source>
</evidence>
<sequence length="631" mass="71854">MLTYPRIATAAILLVSMGTTANAAISAKNKHEFIRAMESKKRGRKLSNMKEFEAELRGTSKQSAALRKKVFSKAKFVPPGSDRKLQNNYNNANANNVDYSAFNYDGAEDANANQNYYQQDGADDYFAVNGVWDNTFGFDPTQYSLSYHRCAEVRQFDDEIAAQEDTTSVFTTKHFAVFRFCPEATCMGYKQDFSSMTSAERAAWEAAQAAVEANQDGVWIEDREIVGARGSGCQSNYGEYMIELQDYLEIMNEYRSERFEQYCTYCQKCMYKVYSKWVQETQKNNNQNYYSNRDLKDITDETWMDEIRGRDLGETDYHQQCYEYDTCMIYENLCDGEPEDDFSEYFECTQVESNNGQIAYVGPHCGGDGYTVQLGVYSDEYCNEYIGDGVNIAKFVEDAEEDSLLEYVSGTVKEINEQSLYSPYPEMIMLPEYGFCIPCREADQAYERERKYSNNDDDDAINSDEVDVNELCTNLYMVSARCDEHYRSWTNKYKQNHDLSTIQDLSCDFIDSVVVGNYDEMGFVQLSEQDVSNPSRIMGMLQGNMYAEEYGHYVTEVSPLQIAGLVASLLALVLLGAWAVALRKSLSNGTAGWRPRRGVSSDSVDKTDEVMMNRSESGVAMDRSRSAYYAS</sequence>
<dbReference type="PaxDb" id="35128-Thaps20931"/>
<organism evidence="3 4">
    <name type="scientific">Thalassiosira pseudonana</name>
    <name type="common">Marine diatom</name>
    <name type="synonym">Cyclotella nana</name>
    <dbReference type="NCBI Taxonomy" id="35128"/>
    <lineage>
        <taxon>Eukaryota</taxon>
        <taxon>Sar</taxon>
        <taxon>Stramenopiles</taxon>
        <taxon>Ochrophyta</taxon>
        <taxon>Bacillariophyta</taxon>
        <taxon>Coscinodiscophyceae</taxon>
        <taxon>Thalassiosirophycidae</taxon>
        <taxon>Thalassiosirales</taxon>
        <taxon>Thalassiosiraceae</taxon>
        <taxon>Thalassiosira</taxon>
    </lineage>
</organism>
<dbReference type="EMBL" id="CM000638">
    <property type="protein sequence ID" value="EED95968.1"/>
    <property type="molecule type" value="Genomic_DNA"/>
</dbReference>
<keyword evidence="1" id="KW-0812">Transmembrane</keyword>
<dbReference type="GeneID" id="7445512"/>
<evidence type="ECO:0000313" key="4">
    <source>
        <dbReference type="Proteomes" id="UP000001449"/>
    </source>
</evidence>
<dbReference type="eggNOG" id="ENOG502SSA6">
    <property type="taxonomic scope" value="Eukaryota"/>
</dbReference>
<protein>
    <submittedName>
        <fullName evidence="3">Uncharacterized protein</fullName>
    </submittedName>
</protein>
<dbReference type="KEGG" id="tps:THAPSDRAFT_20931"/>
<feature type="transmembrane region" description="Helical" evidence="1">
    <location>
        <begin position="562"/>
        <end position="582"/>
    </location>
</feature>
<evidence type="ECO:0000256" key="2">
    <source>
        <dbReference type="SAM" id="SignalP"/>
    </source>
</evidence>
<accession>B8BRJ3</accession>
<feature type="signal peptide" evidence="2">
    <location>
        <begin position="1"/>
        <end position="23"/>
    </location>
</feature>
<evidence type="ECO:0000313" key="3">
    <source>
        <dbReference type="EMBL" id="EED95968.1"/>
    </source>
</evidence>
<dbReference type="InParanoid" id="B8BRJ3"/>
<feature type="chain" id="PRO_5002868901" evidence="2">
    <location>
        <begin position="24"/>
        <end position="631"/>
    </location>
</feature>
<reference evidence="3 4" key="2">
    <citation type="journal article" date="2008" name="Nature">
        <title>The Phaeodactylum genome reveals the evolutionary history of diatom genomes.</title>
        <authorList>
            <person name="Bowler C."/>
            <person name="Allen A.E."/>
            <person name="Badger J.H."/>
            <person name="Grimwood J."/>
            <person name="Jabbari K."/>
            <person name="Kuo A."/>
            <person name="Maheswari U."/>
            <person name="Martens C."/>
            <person name="Maumus F."/>
            <person name="Otillar R.P."/>
            <person name="Rayko E."/>
            <person name="Salamov A."/>
            <person name="Vandepoele K."/>
            <person name="Beszteri B."/>
            <person name="Gruber A."/>
            <person name="Heijde M."/>
            <person name="Katinka M."/>
            <person name="Mock T."/>
            <person name="Valentin K."/>
            <person name="Verret F."/>
            <person name="Berges J.A."/>
            <person name="Brownlee C."/>
            <person name="Cadoret J.P."/>
            <person name="Chiovitti A."/>
            <person name="Choi C.J."/>
            <person name="Coesel S."/>
            <person name="De Martino A."/>
            <person name="Detter J.C."/>
            <person name="Durkin C."/>
            <person name="Falciatore A."/>
            <person name="Fournet J."/>
            <person name="Haruta M."/>
            <person name="Huysman M.J."/>
            <person name="Jenkins B.D."/>
            <person name="Jiroutova K."/>
            <person name="Jorgensen R.E."/>
            <person name="Joubert Y."/>
            <person name="Kaplan A."/>
            <person name="Kroger N."/>
            <person name="Kroth P.G."/>
            <person name="La Roche J."/>
            <person name="Lindquist E."/>
            <person name="Lommer M."/>
            <person name="Martin-Jezequel V."/>
            <person name="Lopez P.J."/>
            <person name="Lucas S."/>
            <person name="Mangogna M."/>
            <person name="McGinnis K."/>
            <person name="Medlin L.K."/>
            <person name="Montsant A."/>
            <person name="Oudot-Le Secq M.P."/>
            <person name="Napoli C."/>
            <person name="Obornik M."/>
            <person name="Parker M.S."/>
            <person name="Petit J.L."/>
            <person name="Porcel B.M."/>
            <person name="Poulsen N."/>
            <person name="Robison M."/>
            <person name="Rychlewski L."/>
            <person name="Rynearson T.A."/>
            <person name="Schmutz J."/>
            <person name="Shapiro H."/>
            <person name="Siaut M."/>
            <person name="Stanley M."/>
            <person name="Sussman M.R."/>
            <person name="Taylor A.R."/>
            <person name="Vardi A."/>
            <person name="von Dassow P."/>
            <person name="Vyverman W."/>
            <person name="Willis A."/>
            <person name="Wyrwicz L.S."/>
            <person name="Rokhsar D.S."/>
            <person name="Weissenbach J."/>
            <person name="Armbrust E.V."/>
            <person name="Green B.R."/>
            <person name="Van de Peer Y."/>
            <person name="Grigoriev I.V."/>
        </authorList>
    </citation>
    <scope>NUCLEOTIDE SEQUENCE [LARGE SCALE GENOMIC DNA]</scope>
    <source>
        <strain evidence="3 4">CCMP1335</strain>
    </source>
</reference>
<proteinExistence type="predicted"/>
<dbReference type="RefSeq" id="XP_002286327.1">
    <property type="nucleotide sequence ID" value="XM_002286291.1"/>
</dbReference>